<evidence type="ECO:0000313" key="1">
    <source>
        <dbReference type="EMBL" id="CAD2195901.1"/>
    </source>
</evidence>
<organism evidence="1 2">
    <name type="scientific">Meloidogyne enterolobii</name>
    <name type="common">Root-knot nematode worm</name>
    <name type="synonym">Meloidogyne mayaguensis</name>
    <dbReference type="NCBI Taxonomy" id="390850"/>
    <lineage>
        <taxon>Eukaryota</taxon>
        <taxon>Metazoa</taxon>
        <taxon>Ecdysozoa</taxon>
        <taxon>Nematoda</taxon>
        <taxon>Chromadorea</taxon>
        <taxon>Rhabditida</taxon>
        <taxon>Tylenchina</taxon>
        <taxon>Tylenchomorpha</taxon>
        <taxon>Tylenchoidea</taxon>
        <taxon>Meloidogynidae</taxon>
        <taxon>Meloidogyninae</taxon>
        <taxon>Meloidogyne</taxon>
    </lineage>
</organism>
<name>A0A6V7X984_MELEN</name>
<gene>
    <name evidence="1" type="ORF">MENT_LOCUS49018</name>
</gene>
<dbReference type="EMBL" id="CAJEWN010001256">
    <property type="protein sequence ID" value="CAD2195901.1"/>
    <property type="molecule type" value="Genomic_DNA"/>
</dbReference>
<accession>A0A6V7X984</accession>
<dbReference type="Proteomes" id="UP000580250">
    <property type="component" value="Unassembled WGS sequence"/>
</dbReference>
<protein>
    <submittedName>
        <fullName evidence="1">Uncharacterized protein</fullName>
    </submittedName>
</protein>
<sequence length="226" mass="26892">MGHSSSLSSSKRNSNLEVGRIGKKYDFNQLNWFIEKSYRLISFVLNNKIDKEIEYSIKFSIFEFQEKFDYFIKIIESKKGMILPIYMNRNFYAPEYLKNIAKIMASFETNKPFNLKNFIKTINFHKEEIKENGVISIKKLPPFMVLDKKMQHLTQTLRNAISNTCEIYLNNQIKYTLCVFSHLYIFTSMIQKYLFDFKPYKVHINVNLTIDSLEKWFDLGPGMFQV</sequence>
<comment type="caution">
    <text evidence="1">The sequence shown here is derived from an EMBL/GenBank/DDBJ whole genome shotgun (WGS) entry which is preliminary data.</text>
</comment>
<dbReference type="AlphaFoldDB" id="A0A6V7X984"/>
<proteinExistence type="predicted"/>
<reference evidence="1 2" key="1">
    <citation type="submission" date="2020-08" db="EMBL/GenBank/DDBJ databases">
        <authorList>
            <person name="Koutsovoulos G."/>
            <person name="Danchin GJ E."/>
        </authorList>
    </citation>
    <scope>NUCLEOTIDE SEQUENCE [LARGE SCALE GENOMIC DNA]</scope>
</reference>
<evidence type="ECO:0000313" key="2">
    <source>
        <dbReference type="Proteomes" id="UP000580250"/>
    </source>
</evidence>